<keyword evidence="2" id="KW-1185">Reference proteome</keyword>
<comment type="caution">
    <text evidence="1">The sequence shown here is derived from an EMBL/GenBank/DDBJ whole genome shotgun (WGS) entry which is preliminary data.</text>
</comment>
<reference evidence="1 2" key="1">
    <citation type="journal article" date="2019" name="Commun. Biol.">
        <title>The bagworm genome reveals a unique fibroin gene that provides high tensile strength.</title>
        <authorList>
            <person name="Kono N."/>
            <person name="Nakamura H."/>
            <person name="Ohtoshi R."/>
            <person name="Tomita M."/>
            <person name="Numata K."/>
            <person name="Arakawa K."/>
        </authorList>
    </citation>
    <scope>NUCLEOTIDE SEQUENCE [LARGE SCALE GENOMIC DNA]</scope>
</reference>
<evidence type="ECO:0000313" key="2">
    <source>
        <dbReference type="Proteomes" id="UP000299102"/>
    </source>
</evidence>
<dbReference type="Proteomes" id="UP000299102">
    <property type="component" value="Unassembled WGS sequence"/>
</dbReference>
<dbReference type="EMBL" id="BGZK01002064">
    <property type="protein sequence ID" value="GBP90172.1"/>
    <property type="molecule type" value="Genomic_DNA"/>
</dbReference>
<gene>
    <name evidence="1" type="ORF">EVAR_57512_1</name>
</gene>
<dbReference type="AlphaFoldDB" id="A0A4C1ZRY5"/>
<name>A0A4C1ZRY5_EUMVA</name>
<proteinExistence type="predicted"/>
<accession>A0A4C1ZRY5</accession>
<organism evidence="1 2">
    <name type="scientific">Eumeta variegata</name>
    <name type="common">Bagworm moth</name>
    <name type="synonym">Eumeta japonica</name>
    <dbReference type="NCBI Taxonomy" id="151549"/>
    <lineage>
        <taxon>Eukaryota</taxon>
        <taxon>Metazoa</taxon>
        <taxon>Ecdysozoa</taxon>
        <taxon>Arthropoda</taxon>
        <taxon>Hexapoda</taxon>
        <taxon>Insecta</taxon>
        <taxon>Pterygota</taxon>
        <taxon>Neoptera</taxon>
        <taxon>Endopterygota</taxon>
        <taxon>Lepidoptera</taxon>
        <taxon>Glossata</taxon>
        <taxon>Ditrysia</taxon>
        <taxon>Tineoidea</taxon>
        <taxon>Psychidae</taxon>
        <taxon>Oiketicinae</taxon>
        <taxon>Eumeta</taxon>
    </lineage>
</organism>
<protein>
    <submittedName>
        <fullName evidence="1">Uncharacterized protein</fullName>
    </submittedName>
</protein>
<evidence type="ECO:0000313" key="1">
    <source>
        <dbReference type="EMBL" id="GBP90172.1"/>
    </source>
</evidence>
<sequence>MHHDNALRARGDGAQIGRCSLDRPYDGPPHLRNSRQKKNITIKPHLVFITRSNECPLNLRDRRPRRGGAGARHAGRKLATSFFVWRDPSMLSSGDAISAWIVYVECLKSKYRNRDVRERYGLKEDVVSDQNRISYVVVDCGGLGI</sequence>